<dbReference type="EC" id="2.7.11.-" evidence="2"/>
<dbReference type="GO" id="GO:0005524">
    <property type="term" value="F:ATP binding"/>
    <property type="evidence" value="ECO:0007669"/>
    <property type="project" value="InterPro"/>
</dbReference>
<dbReference type="Proteomes" id="UP000193870">
    <property type="component" value="Unassembled WGS sequence"/>
</dbReference>
<dbReference type="AlphaFoldDB" id="A0A1Y5T5U6"/>
<sequence>MTLAPGLTLHASAVAVSGRGVLLRGAAGTGKSTLALALIARGGRLIADDRTCLARRGEGVLAWAPAPILGLIEARGIGLIETEPAPPTVIAAVVDLDEAEPHRLPPARFCDLAGASLPLVLGAGMPHLADALILFLTSLRRITA</sequence>
<keyword evidence="2" id="KW-0808">Transferase</keyword>
<name>A0A1Y5T5U6_9RHOB</name>
<dbReference type="GO" id="GO:0000155">
    <property type="term" value="F:phosphorelay sensor kinase activity"/>
    <property type="evidence" value="ECO:0007669"/>
    <property type="project" value="InterPro"/>
</dbReference>
<dbReference type="STRING" id="315423.SAMN04488020_107229"/>
<dbReference type="SUPFAM" id="SSF53795">
    <property type="entry name" value="PEP carboxykinase-like"/>
    <property type="match status" value="1"/>
</dbReference>
<protein>
    <submittedName>
        <fullName evidence="2">HPr kinase/phosphorylase</fullName>
        <ecNumber evidence="2">2.7.11.-</ecNumber>
    </submittedName>
</protein>
<dbReference type="CDD" id="cd01918">
    <property type="entry name" value="HprK_C"/>
    <property type="match status" value="1"/>
</dbReference>
<evidence type="ECO:0000313" key="2">
    <source>
        <dbReference type="EMBL" id="SLN56125.1"/>
    </source>
</evidence>
<dbReference type="InterPro" id="IPR011104">
    <property type="entry name" value="Hpr_kin/Pase_C"/>
</dbReference>
<dbReference type="Gene3D" id="3.40.50.300">
    <property type="entry name" value="P-loop containing nucleotide triphosphate hydrolases"/>
    <property type="match status" value="1"/>
</dbReference>
<reference evidence="2 3" key="1">
    <citation type="submission" date="2017-03" db="EMBL/GenBank/DDBJ databases">
        <authorList>
            <person name="Afonso C.L."/>
            <person name="Miller P.J."/>
            <person name="Scott M.A."/>
            <person name="Spackman E."/>
            <person name="Goraichik I."/>
            <person name="Dimitrov K.M."/>
            <person name="Suarez D.L."/>
            <person name="Swayne D.E."/>
        </authorList>
    </citation>
    <scope>NUCLEOTIDE SEQUENCE [LARGE SCALE GENOMIC DNA]</scope>
    <source>
        <strain evidence="2 3">CECT 7066</strain>
    </source>
</reference>
<dbReference type="Pfam" id="PF07475">
    <property type="entry name" value="Hpr_kinase_C"/>
    <property type="match status" value="1"/>
</dbReference>
<feature type="domain" description="HPr kinase/phosphorylase C-terminal" evidence="1">
    <location>
        <begin position="2"/>
        <end position="82"/>
    </location>
</feature>
<dbReference type="EMBL" id="FWFV01000007">
    <property type="protein sequence ID" value="SLN56125.1"/>
    <property type="molecule type" value="Genomic_DNA"/>
</dbReference>
<gene>
    <name evidence="2" type="primary">hprK</name>
    <name evidence="2" type="ORF">PAM7066_02703</name>
</gene>
<dbReference type="RefSeq" id="WP_245749680.1">
    <property type="nucleotide sequence ID" value="NZ_FOPF01000007.1"/>
</dbReference>
<keyword evidence="3" id="KW-1185">Reference proteome</keyword>
<evidence type="ECO:0000313" key="3">
    <source>
        <dbReference type="Proteomes" id="UP000193870"/>
    </source>
</evidence>
<accession>A0A1Y5T5U6</accession>
<dbReference type="GO" id="GO:0006109">
    <property type="term" value="P:regulation of carbohydrate metabolic process"/>
    <property type="evidence" value="ECO:0007669"/>
    <property type="project" value="InterPro"/>
</dbReference>
<keyword evidence="2" id="KW-0418">Kinase</keyword>
<organism evidence="2 3">
    <name type="scientific">Palleronia marisminoris</name>
    <dbReference type="NCBI Taxonomy" id="315423"/>
    <lineage>
        <taxon>Bacteria</taxon>
        <taxon>Pseudomonadati</taxon>
        <taxon>Pseudomonadota</taxon>
        <taxon>Alphaproteobacteria</taxon>
        <taxon>Rhodobacterales</taxon>
        <taxon>Roseobacteraceae</taxon>
        <taxon>Palleronia</taxon>
    </lineage>
</organism>
<dbReference type="InterPro" id="IPR027417">
    <property type="entry name" value="P-loop_NTPase"/>
</dbReference>
<proteinExistence type="predicted"/>
<evidence type="ECO:0000259" key="1">
    <source>
        <dbReference type="Pfam" id="PF07475"/>
    </source>
</evidence>